<dbReference type="EMBL" id="CM003380">
    <property type="protein sequence ID" value="KOM54829.1"/>
    <property type="molecule type" value="Genomic_DNA"/>
</dbReference>
<accession>A0A0L9VJB9</accession>
<gene>
    <name evidence="2" type="ORF">LR48_Vigan10g072100</name>
</gene>
<proteinExistence type="predicted"/>
<sequence length="325" mass="37595">MVASSSRTRKVPLSKRKASPSGWISDNSARERFICWKNIKGDCYPEVFYNNIKVVDGNIQSRVKGLDIVISNDSWLQVAGIKDEGHMSHRPDCLQNRWIKKKIMFKDYMRYPRRYKMEKGFLHRWLNKEEKIIAYIIDWVLLPGRFHFDKMTSEDLYPLNAIMFRISTNWVAVFKKHIIDVGNNNKHNLPYGVFISRILSLSKIDFTSETKITCNISNQIGKATLTCIGLKKTALGWIFSDIPCPTNDQDATPDSDGGQILLSPKSEFEKFVVNKFVTVSKRASMMKKSLMRMNNKMDEIIKNYVESFTSTEESTEEVVESFEID</sequence>
<evidence type="ECO:0000313" key="2">
    <source>
        <dbReference type="EMBL" id="KOM54829.1"/>
    </source>
</evidence>
<evidence type="ECO:0000313" key="3">
    <source>
        <dbReference type="Proteomes" id="UP000053144"/>
    </source>
</evidence>
<reference evidence="3" key="1">
    <citation type="journal article" date="2015" name="Proc. Natl. Acad. Sci. U.S.A.">
        <title>Genome sequencing of adzuki bean (Vigna angularis) provides insight into high starch and low fat accumulation and domestication.</title>
        <authorList>
            <person name="Yang K."/>
            <person name="Tian Z."/>
            <person name="Chen C."/>
            <person name="Luo L."/>
            <person name="Zhao B."/>
            <person name="Wang Z."/>
            <person name="Yu L."/>
            <person name="Li Y."/>
            <person name="Sun Y."/>
            <person name="Li W."/>
            <person name="Chen Y."/>
            <person name="Li Y."/>
            <person name="Zhang Y."/>
            <person name="Ai D."/>
            <person name="Zhao J."/>
            <person name="Shang C."/>
            <person name="Ma Y."/>
            <person name="Wu B."/>
            <person name="Wang M."/>
            <person name="Gao L."/>
            <person name="Sun D."/>
            <person name="Zhang P."/>
            <person name="Guo F."/>
            <person name="Wang W."/>
            <person name="Li Y."/>
            <person name="Wang J."/>
            <person name="Varshney R.K."/>
            <person name="Wang J."/>
            <person name="Ling H.Q."/>
            <person name="Wan P."/>
        </authorList>
    </citation>
    <scope>NUCLEOTIDE SEQUENCE</scope>
    <source>
        <strain evidence="3">cv. Jingnong 6</strain>
    </source>
</reference>
<dbReference type="Gramene" id="KOM54829">
    <property type="protein sequence ID" value="KOM54829"/>
    <property type="gene ID" value="LR48_Vigan10g072100"/>
</dbReference>
<evidence type="ECO:0000256" key="1">
    <source>
        <dbReference type="SAM" id="MobiDB-lite"/>
    </source>
</evidence>
<feature type="compositionally biased region" description="Basic residues" evidence="1">
    <location>
        <begin position="7"/>
        <end position="18"/>
    </location>
</feature>
<dbReference type="AlphaFoldDB" id="A0A0L9VJB9"/>
<name>A0A0L9VJB9_PHAAN</name>
<protein>
    <submittedName>
        <fullName evidence="2">Uncharacterized protein</fullName>
    </submittedName>
</protein>
<feature type="region of interest" description="Disordered" evidence="1">
    <location>
        <begin position="1"/>
        <end position="22"/>
    </location>
</feature>
<dbReference type="Proteomes" id="UP000053144">
    <property type="component" value="Chromosome 10"/>
</dbReference>
<organism evidence="2 3">
    <name type="scientific">Phaseolus angularis</name>
    <name type="common">Azuki bean</name>
    <name type="synonym">Vigna angularis</name>
    <dbReference type="NCBI Taxonomy" id="3914"/>
    <lineage>
        <taxon>Eukaryota</taxon>
        <taxon>Viridiplantae</taxon>
        <taxon>Streptophyta</taxon>
        <taxon>Embryophyta</taxon>
        <taxon>Tracheophyta</taxon>
        <taxon>Spermatophyta</taxon>
        <taxon>Magnoliopsida</taxon>
        <taxon>eudicotyledons</taxon>
        <taxon>Gunneridae</taxon>
        <taxon>Pentapetalae</taxon>
        <taxon>rosids</taxon>
        <taxon>fabids</taxon>
        <taxon>Fabales</taxon>
        <taxon>Fabaceae</taxon>
        <taxon>Papilionoideae</taxon>
        <taxon>50 kb inversion clade</taxon>
        <taxon>NPAAA clade</taxon>
        <taxon>indigoferoid/millettioid clade</taxon>
        <taxon>Phaseoleae</taxon>
        <taxon>Vigna</taxon>
    </lineage>
</organism>